<dbReference type="EMBL" id="PSZM01000045">
    <property type="protein sequence ID" value="PQL90855.1"/>
    <property type="molecule type" value="Genomic_DNA"/>
</dbReference>
<accession>A0A2S8A8F6</accession>
<gene>
    <name evidence="2" type="ORF">C4S77_10410</name>
</gene>
<dbReference type="RefSeq" id="WP_105247488.1">
    <property type="nucleotide sequence ID" value="NZ_PSZM01000045.1"/>
</dbReference>
<evidence type="ECO:0000313" key="2">
    <source>
        <dbReference type="EMBL" id="PQL90855.1"/>
    </source>
</evidence>
<feature type="transmembrane region" description="Helical" evidence="1">
    <location>
        <begin position="41"/>
        <end position="61"/>
    </location>
</feature>
<evidence type="ECO:0000313" key="3">
    <source>
        <dbReference type="Proteomes" id="UP000238042"/>
    </source>
</evidence>
<sequence>MNKDLDLDNLKESWKKVQISAHKYSRAELIRMLNKKSTNNVKYIVIISIIEFIVVFLSLFITSVDKSILNNLDAEAQENYLRNARISQYLSYVNIVISFIFIFYFYKCYKKINILNSTKEFINNILKFRKTVNIFIIVNFFLGMIILFLTGYYSFMGGFRKAFIDGYSNEIEKVHLPIHSPKYMLIFIIISFFLIAFVVVYYLLVYGILLRKLKINLRELQKIDK</sequence>
<keyword evidence="3" id="KW-1185">Reference proteome</keyword>
<dbReference type="Proteomes" id="UP000238042">
    <property type="component" value="Unassembled WGS sequence"/>
</dbReference>
<keyword evidence="1" id="KW-1133">Transmembrane helix</keyword>
<dbReference type="OrthoDB" id="709028at2"/>
<protein>
    <submittedName>
        <fullName evidence="2">Uncharacterized protein</fullName>
    </submittedName>
</protein>
<comment type="caution">
    <text evidence="2">The sequence shown here is derived from an EMBL/GenBank/DDBJ whole genome shotgun (WGS) entry which is preliminary data.</text>
</comment>
<organism evidence="2 3">
    <name type="scientific">Apibacter adventoris</name>
    <dbReference type="NCBI Taxonomy" id="1679466"/>
    <lineage>
        <taxon>Bacteria</taxon>
        <taxon>Pseudomonadati</taxon>
        <taxon>Bacteroidota</taxon>
        <taxon>Flavobacteriia</taxon>
        <taxon>Flavobacteriales</taxon>
        <taxon>Weeksellaceae</taxon>
        <taxon>Apibacter</taxon>
    </lineage>
</organism>
<proteinExistence type="predicted"/>
<keyword evidence="1" id="KW-0472">Membrane</keyword>
<feature type="transmembrane region" description="Helical" evidence="1">
    <location>
        <begin position="183"/>
        <end position="209"/>
    </location>
</feature>
<feature type="transmembrane region" description="Helical" evidence="1">
    <location>
        <begin position="132"/>
        <end position="155"/>
    </location>
</feature>
<name>A0A2S8A8F6_9FLAO</name>
<dbReference type="AlphaFoldDB" id="A0A2S8A8F6"/>
<evidence type="ECO:0000256" key="1">
    <source>
        <dbReference type="SAM" id="Phobius"/>
    </source>
</evidence>
<reference evidence="2 3" key="1">
    <citation type="submission" date="2018-02" db="EMBL/GenBank/DDBJ databases">
        <title>Genome sequences of Apibacter spp., gut symbionts of Asian honey bees.</title>
        <authorList>
            <person name="Kwong W.K."/>
            <person name="Steele M.I."/>
            <person name="Moran N.A."/>
        </authorList>
    </citation>
    <scope>NUCLEOTIDE SEQUENCE [LARGE SCALE GENOMIC DNA]</scope>
    <source>
        <strain evidence="3">wkB301</strain>
    </source>
</reference>
<feature type="transmembrane region" description="Helical" evidence="1">
    <location>
        <begin position="89"/>
        <end position="106"/>
    </location>
</feature>
<keyword evidence="1" id="KW-0812">Transmembrane</keyword>